<keyword evidence="2" id="KW-1133">Transmembrane helix</keyword>
<keyword evidence="2" id="KW-0812">Transmembrane</keyword>
<feature type="compositionally biased region" description="Acidic residues" evidence="1">
    <location>
        <begin position="87"/>
        <end position="107"/>
    </location>
</feature>
<comment type="caution">
    <text evidence="3">The sequence shown here is derived from an EMBL/GenBank/DDBJ whole genome shotgun (WGS) entry which is preliminary data.</text>
</comment>
<keyword evidence="2" id="KW-0472">Membrane</keyword>
<evidence type="ECO:0000313" key="3">
    <source>
        <dbReference type="EMBL" id="KAK3254957.1"/>
    </source>
</evidence>
<dbReference type="AlphaFoldDB" id="A0AAE0KNB0"/>
<sequence length="107" mass="12008">MCSCMELHASGAGDLAYLAKVHCLNFVILLGYFLVAVQLGLGLQGIWFSIILNQILRMMQHTLRICCGHSPFPVNLLKTDCQTCNENSDDPDEDEVDEDEEEEEDDD</sequence>
<name>A0AAE0KNB0_9CHLO</name>
<dbReference type="Proteomes" id="UP001190700">
    <property type="component" value="Unassembled WGS sequence"/>
</dbReference>
<proteinExistence type="predicted"/>
<protein>
    <submittedName>
        <fullName evidence="3">Uncharacterized protein</fullName>
    </submittedName>
</protein>
<evidence type="ECO:0000256" key="1">
    <source>
        <dbReference type="SAM" id="MobiDB-lite"/>
    </source>
</evidence>
<accession>A0AAE0KNB0</accession>
<gene>
    <name evidence="3" type="ORF">CYMTET_35846</name>
</gene>
<organism evidence="3 4">
    <name type="scientific">Cymbomonas tetramitiformis</name>
    <dbReference type="NCBI Taxonomy" id="36881"/>
    <lineage>
        <taxon>Eukaryota</taxon>
        <taxon>Viridiplantae</taxon>
        <taxon>Chlorophyta</taxon>
        <taxon>Pyramimonadophyceae</taxon>
        <taxon>Pyramimonadales</taxon>
        <taxon>Pyramimonadaceae</taxon>
        <taxon>Cymbomonas</taxon>
    </lineage>
</organism>
<dbReference type="EMBL" id="LGRX02022992">
    <property type="protein sequence ID" value="KAK3254957.1"/>
    <property type="molecule type" value="Genomic_DNA"/>
</dbReference>
<feature type="transmembrane region" description="Helical" evidence="2">
    <location>
        <begin position="26"/>
        <end position="52"/>
    </location>
</feature>
<reference evidence="3 4" key="1">
    <citation type="journal article" date="2015" name="Genome Biol. Evol.">
        <title>Comparative Genomics of a Bacterivorous Green Alga Reveals Evolutionary Causalities and Consequences of Phago-Mixotrophic Mode of Nutrition.</title>
        <authorList>
            <person name="Burns J.A."/>
            <person name="Paasch A."/>
            <person name="Narechania A."/>
            <person name="Kim E."/>
        </authorList>
    </citation>
    <scope>NUCLEOTIDE SEQUENCE [LARGE SCALE GENOMIC DNA]</scope>
    <source>
        <strain evidence="3 4">PLY_AMNH</strain>
    </source>
</reference>
<evidence type="ECO:0000313" key="4">
    <source>
        <dbReference type="Proteomes" id="UP001190700"/>
    </source>
</evidence>
<keyword evidence="4" id="KW-1185">Reference proteome</keyword>
<feature type="region of interest" description="Disordered" evidence="1">
    <location>
        <begin position="85"/>
        <end position="107"/>
    </location>
</feature>
<evidence type="ECO:0000256" key="2">
    <source>
        <dbReference type="SAM" id="Phobius"/>
    </source>
</evidence>